<dbReference type="Proteomes" id="UP000812966">
    <property type="component" value="Unassembled WGS sequence"/>
</dbReference>
<evidence type="ECO:0000313" key="2">
    <source>
        <dbReference type="Proteomes" id="UP000812966"/>
    </source>
</evidence>
<comment type="caution">
    <text evidence="1">The sequence shown here is derived from an EMBL/GenBank/DDBJ whole genome shotgun (WGS) entry which is preliminary data.</text>
</comment>
<accession>A0A8K0NM84</accession>
<protein>
    <submittedName>
        <fullName evidence="1">Uncharacterized protein</fullName>
    </submittedName>
</protein>
<dbReference type="AlphaFoldDB" id="A0A8K0NM84"/>
<sequence>MPTNITACPPSDAAAPPADDEKIAVKVANNESFCVKYELLMLSSVLRDAFHMQSLSGGASDKQAIKNAEIELNCTAGQAKWLFGILEGKGLNDLKESTMRFSSVGPSLGSLMSSEDATTPSPIVLRHVLRSADFYDFPFFPRIMKEVLYELADKGTAYALSAAAMAIDQRDLKMARYAIKHMGGLPSPLAFDKLAVQAIGLDVWWCLVDAYRRTIADARTSVRVHYDTQTQEVAVPWSGDLTQWTSIANAIVFE</sequence>
<keyword evidence="2" id="KW-1185">Reference proteome</keyword>
<evidence type="ECO:0000313" key="1">
    <source>
        <dbReference type="EMBL" id="KAG7531094.1"/>
    </source>
</evidence>
<proteinExistence type="predicted"/>
<name>A0A8K0NM84_9TREE</name>
<organism evidence="1 2">
    <name type="scientific">Filobasidium floriforme</name>
    <dbReference type="NCBI Taxonomy" id="5210"/>
    <lineage>
        <taxon>Eukaryota</taxon>
        <taxon>Fungi</taxon>
        <taxon>Dikarya</taxon>
        <taxon>Basidiomycota</taxon>
        <taxon>Agaricomycotina</taxon>
        <taxon>Tremellomycetes</taxon>
        <taxon>Filobasidiales</taxon>
        <taxon>Filobasidiaceae</taxon>
        <taxon>Filobasidium</taxon>
    </lineage>
</organism>
<reference evidence="1" key="1">
    <citation type="submission" date="2020-04" db="EMBL/GenBank/DDBJ databases">
        <title>Analysis of mating type loci in Filobasidium floriforme.</title>
        <authorList>
            <person name="Nowrousian M."/>
        </authorList>
    </citation>
    <scope>NUCLEOTIDE SEQUENCE</scope>
    <source>
        <strain evidence="1">CBS 6242</strain>
    </source>
</reference>
<dbReference type="EMBL" id="JABELV010000099">
    <property type="protein sequence ID" value="KAG7531094.1"/>
    <property type="molecule type" value="Genomic_DNA"/>
</dbReference>
<gene>
    <name evidence="1" type="ORF">FFLO_04588</name>
</gene>